<protein>
    <recommendedName>
        <fullName evidence="2">Acb2/Tad1 hairpin domain-containing protein</fullName>
    </recommendedName>
</protein>
<gene>
    <name evidence="3" type="ORF">AV926_11860</name>
</gene>
<name>A0A163YJ56_9FLAO</name>
<dbReference type="RefSeq" id="WP_038987794.1">
    <property type="nucleotide sequence ID" value="NZ_JWJO01000065.1"/>
</dbReference>
<keyword evidence="4" id="KW-1185">Reference proteome</keyword>
<evidence type="ECO:0000256" key="1">
    <source>
        <dbReference type="ARBA" id="ARBA00022741"/>
    </source>
</evidence>
<dbReference type="EMBL" id="LQNU01000060">
    <property type="protein sequence ID" value="KZE79503.1"/>
    <property type="molecule type" value="Genomic_DNA"/>
</dbReference>
<evidence type="ECO:0000259" key="2">
    <source>
        <dbReference type="Pfam" id="PF24729"/>
    </source>
</evidence>
<comment type="caution">
    <text evidence="3">The sequence shown here is derived from an EMBL/GenBank/DDBJ whole genome shotgun (WGS) entry which is preliminary data.</text>
</comment>
<accession>A0A163YJ56</accession>
<dbReference type="InterPro" id="IPR054052">
    <property type="entry name" value="Y16Q-like"/>
</dbReference>
<dbReference type="InterPro" id="IPR056098">
    <property type="entry name" value="Acb2/Tad1_hairpin"/>
</dbReference>
<reference evidence="3 4" key="1">
    <citation type="submission" date="2016-01" db="EMBL/GenBank/DDBJ databases">
        <title>Whole genome sequencing of Myroides marinus L41.</title>
        <authorList>
            <person name="Hong K.W."/>
        </authorList>
    </citation>
    <scope>NUCLEOTIDE SEQUENCE [LARGE SCALE GENOMIC DNA]</scope>
    <source>
        <strain evidence="3 4">L41</strain>
    </source>
</reference>
<evidence type="ECO:0000313" key="4">
    <source>
        <dbReference type="Proteomes" id="UP000076630"/>
    </source>
</evidence>
<organism evidence="3 4">
    <name type="scientific">Myroides marinus</name>
    <dbReference type="NCBI Taxonomy" id="703342"/>
    <lineage>
        <taxon>Bacteria</taxon>
        <taxon>Pseudomonadati</taxon>
        <taxon>Bacteroidota</taxon>
        <taxon>Flavobacteriia</taxon>
        <taxon>Flavobacteriales</taxon>
        <taxon>Flavobacteriaceae</taxon>
        <taxon>Myroides</taxon>
    </lineage>
</organism>
<evidence type="ECO:0000313" key="3">
    <source>
        <dbReference type="EMBL" id="KZE79503.1"/>
    </source>
</evidence>
<sequence>MSDFKTRLEIEASELREKHSGLKNFLNNDAVNKIDPKQKIWLVEQFHYMDGYLNTLDKRLASLNGEEIECKLTIGMERVGLSFNPSGSPVVHLTKTIAASLIDLGEELKASGNNARCVSIGQTEVETACMYLVKSNF</sequence>
<proteinExistence type="predicted"/>
<dbReference type="Proteomes" id="UP000076630">
    <property type="component" value="Unassembled WGS sequence"/>
</dbReference>
<dbReference type="AlphaFoldDB" id="A0A163YJ56"/>
<dbReference type="Pfam" id="PF24729">
    <property type="entry name" value="Acb2_Tad1_hairpin"/>
    <property type="match status" value="1"/>
</dbReference>
<dbReference type="Pfam" id="PF21825">
    <property type="entry name" value="crAss001_48"/>
    <property type="match status" value="1"/>
</dbReference>
<feature type="domain" description="Acb2/Tad1 hairpin" evidence="2">
    <location>
        <begin position="77"/>
        <end position="136"/>
    </location>
</feature>
<keyword evidence="1" id="KW-0547">Nucleotide-binding</keyword>